<reference evidence="1" key="1">
    <citation type="journal article" date="2014" name="Genome Biol. Evol.">
        <title>The mitochondrial genomes of the glaucophytes Gloeochaete wittrockiana and Cyanoptyche gloeocystis: multilocus phylogenetics suggests a monophyletic archaeplastida.</title>
        <authorList>
            <person name="Jackson C."/>
            <person name="Reyes-Prieto A."/>
        </authorList>
    </citation>
    <scope>NUCLEOTIDE SEQUENCE</scope>
    <source>
        <strain evidence="1">SAG 46.84</strain>
    </source>
</reference>
<name>A0A096Y6T8_9EUKA</name>
<reference evidence="1" key="2">
    <citation type="submission" date="2014-05" db="EMBL/GenBank/DDBJ databases">
        <authorList>
            <person name="Jackson C.J."/>
            <person name="Reyes-Prieto A."/>
        </authorList>
    </citation>
    <scope>NUCLEOTIDE SEQUENCE</scope>
    <source>
        <strain evidence="1">SAG 46.84</strain>
    </source>
</reference>
<organism evidence="1">
    <name type="scientific">Gloeochaete wittrockiana</name>
    <dbReference type="NCBI Taxonomy" id="38269"/>
    <lineage>
        <taxon>Eukaryota</taxon>
        <taxon>Glaucocystophyceae</taxon>
        <taxon>Gloeochaetales</taxon>
        <taxon>Gloeochaetaceae</taxon>
        <taxon>Gloeochaete</taxon>
    </lineage>
</organism>
<sequence>MNKYILDTLRGDSGQIINAEYLKPAFRSGILTKEQTVDEVLPELLYLLLMLDEKFVQFFSFELFLDKNCLNMNAEIANDFGKHMYKGTELFENIKKIPGITISCISTEQLTDSDKYYVRILIGIIIYGYKIIKYQESHVTIGNILSSGRNMDSVKRLNYRSDIYRFIKLMLDKHNFGDFVITDYTQPVWDLVDFGQFGDFLTTLEYRSFFPVKD</sequence>
<dbReference type="EMBL" id="KJ867410">
    <property type="protein sequence ID" value="AIM52050.1"/>
    <property type="molecule type" value="Genomic_DNA"/>
</dbReference>
<evidence type="ECO:0000313" key="1">
    <source>
        <dbReference type="EMBL" id="AIM52050.1"/>
    </source>
</evidence>
<keyword evidence="1" id="KW-0496">Mitochondrion</keyword>
<gene>
    <name evidence="1" type="primary">orfE</name>
</gene>
<protein>
    <submittedName>
        <fullName evidence="1">Uncharacterized protein</fullName>
    </submittedName>
</protein>
<geneLocation type="mitochondrion" evidence="1"/>
<dbReference type="AlphaFoldDB" id="A0A096Y6T8"/>
<accession>A0A096Y6T8</accession>
<proteinExistence type="predicted"/>